<evidence type="ECO:0000256" key="5">
    <source>
        <dbReference type="ARBA" id="ARBA00023077"/>
    </source>
</evidence>
<keyword evidence="14" id="KW-1185">Reference proteome</keyword>
<evidence type="ECO:0000256" key="8">
    <source>
        <dbReference type="PROSITE-ProRule" id="PRU01360"/>
    </source>
</evidence>
<feature type="signal peptide" evidence="10">
    <location>
        <begin position="1"/>
        <end position="28"/>
    </location>
</feature>
<comment type="subcellular location">
    <subcellularLocation>
        <location evidence="1 8">Cell outer membrane</location>
        <topology evidence="1 8">Multi-pass membrane protein</topology>
    </subcellularLocation>
</comment>
<dbReference type="Gene3D" id="2.170.130.10">
    <property type="entry name" value="TonB-dependent receptor, plug domain"/>
    <property type="match status" value="1"/>
</dbReference>
<evidence type="ECO:0000256" key="6">
    <source>
        <dbReference type="ARBA" id="ARBA00023136"/>
    </source>
</evidence>
<comment type="caution">
    <text evidence="13">The sequence shown here is derived from an EMBL/GenBank/DDBJ whole genome shotgun (WGS) entry which is preliminary data.</text>
</comment>
<dbReference type="Pfam" id="PF07715">
    <property type="entry name" value="Plug"/>
    <property type="match status" value="1"/>
</dbReference>
<feature type="chain" id="PRO_5045960524" description="TonB-dependent receptor" evidence="10">
    <location>
        <begin position="29"/>
        <end position="691"/>
    </location>
</feature>
<evidence type="ECO:0008006" key="15">
    <source>
        <dbReference type="Google" id="ProtNLM"/>
    </source>
</evidence>
<organism evidence="13 14">
    <name type="scientific">Cellvibrio fibrivorans</name>
    <dbReference type="NCBI Taxonomy" id="126350"/>
    <lineage>
        <taxon>Bacteria</taxon>
        <taxon>Pseudomonadati</taxon>
        <taxon>Pseudomonadota</taxon>
        <taxon>Gammaproteobacteria</taxon>
        <taxon>Cellvibrionales</taxon>
        <taxon>Cellvibrionaceae</taxon>
        <taxon>Cellvibrio</taxon>
    </lineage>
</organism>
<evidence type="ECO:0000313" key="13">
    <source>
        <dbReference type="EMBL" id="MDR7088808.1"/>
    </source>
</evidence>
<evidence type="ECO:0000259" key="11">
    <source>
        <dbReference type="Pfam" id="PF00593"/>
    </source>
</evidence>
<evidence type="ECO:0000313" key="14">
    <source>
        <dbReference type="Proteomes" id="UP001253595"/>
    </source>
</evidence>
<dbReference type="InterPro" id="IPR036942">
    <property type="entry name" value="Beta-barrel_TonB_sf"/>
</dbReference>
<dbReference type="PROSITE" id="PS52016">
    <property type="entry name" value="TONB_DEPENDENT_REC_3"/>
    <property type="match status" value="1"/>
</dbReference>
<keyword evidence="7 8" id="KW-0998">Cell outer membrane</keyword>
<protein>
    <recommendedName>
        <fullName evidence="15">TonB-dependent receptor</fullName>
    </recommendedName>
</protein>
<dbReference type="PANTHER" id="PTHR30069">
    <property type="entry name" value="TONB-DEPENDENT OUTER MEMBRANE RECEPTOR"/>
    <property type="match status" value="1"/>
</dbReference>
<dbReference type="InterPro" id="IPR012910">
    <property type="entry name" value="Plug_dom"/>
</dbReference>
<keyword evidence="4 8" id="KW-0812">Transmembrane</keyword>
<accession>A0ABU1UUF7</accession>
<dbReference type="EMBL" id="JAVDVX010000001">
    <property type="protein sequence ID" value="MDR7088808.1"/>
    <property type="molecule type" value="Genomic_DNA"/>
</dbReference>
<dbReference type="Gene3D" id="2.40.170.20">
    <property type="entry name" value="TonB-dependent receptor, beta-barrel domain"/>
    <property type="match status" value="1"/>
</dbReference>
<feature type="domain" description="TonB-dependent receptor-like beta-barrel" evidence="11">
    <location>
        <begin position="226"/>
        <end position="646"/>
    </location>
</feature>
<evidence type="ECO:0000259" key="12">
    <source>
        <dbReference type="Pfam" id="PF07715"/>
    </source>
</evidence>
<dbReference type="InterPro" id="IPR000531">
    <property type="entry name" value="Beta-barrel_TonB"/>
</dbReference>
<keyword evidence="5 9" id="KW-0798">TonB box</keyword>
<evidence type="ECO:0000256" key="3">
    <source>
        <dbReference type="ARBA" id="ARBA00022452"/>
    </source>
</evidence>
<evidence type="ECO:0000256" key="10">
    <source>
        <dbReference type="SAM" id="SignalP"/>
    </source>
</evidence>
<evidence type="ECO:0000256" key="1">
    <source>
        <dbReference type="ARBA" id="ARBA00004571"/>
    </source>
</evidence>
<dbReference type="SUPFAM" id="SSF56935">
    <property type="entry name" value="Porins"/>
    <property type="match status" value="1"/>
</dbReference>
<dbReference type="Proteomes" id="UP001253595">
    <property type="component" value="Unassembled WGS sequence"/>
</dbReference>
<keyword evidence="2 8" id="KW-0813">Transport</keyword>
<evidence type="ECO:0000256" key="2">
    <source>
        <dbReference type="ARBA" id="ARBA00022448"/>
    </source>
</evidence>
<keyword evidence="10" id="KW-0732">Signal</keyword>
<keyword evidence="3 8" id="KW-1134">Transmembrane beta strand</keyword>
<dbReference type="RefSeq" id="WP_310068927.1">
    <property type="nucleotide sequence ID" value="NZ_JAVDVX010000001.1"/>
</dbReference>
<proteinExistence type="inferred from homology"/>
<dbReference type="PANTHER" id="PTHR30069:SF36">
    <property type="entry name" value="BLL6948 PROTEIN"/>
    <property type="match status" value="1"/>
</dbReference>
<feature type="domain" description="TonB-dependent receptor plug" evidence="12">
    <location>
        <begin position="56"/>
        <end position="164"/>
    </location>
</feature>
<sequence>MMRINNSLAGYYFALSVTPLVVNGSANAAQNNTEMLLVENVVVYGYRTDLLGTSIAAAEGVVGSAEIAARPVSRTGEILEFVPGMVVTQHSGSGKANQYFLRGFNLDHGTDFATSVDAMPINMRSHGHGQGYTDLNFIIPELIQDIQYRKGPYYAEVGDFSGAGAAQFSLKNSLDKSEVNLTAGDFEYRRLYTATQLELDSGRLLFGVEAQRYAGPWTDIDEDVHKTNLLVRYTSQIGSGEFSLTAMGYRNRWNAADQIPLRAVGQNIIDPLGSLDTDVGGDSNRYSLSTQWVNPNWSMSAYVVDSDLNLFSNFTYFLDDPINGDEFEQVDDRQLFGGEVVRNWQIDVAGKSVTQKLGIQIRHDAIDEVGLFKTRSRNRLSTTRVDAIDETSLALFAQSDIQLTEKMRMHLGLRHDYLQVDVSSDRAENSGDASDGITNVKAGVSYSVSDNFETYFNLGQGFHSNDARGATIVIDPVSGELSEPVDLLSRSQGAEIGAKLFDNQRYSISTSLWYLALDSELLFVGDAGNTEASRASQRSGIEIASYFWFAGGWSIDSELAWTRSRFTDNQLDEGKYVDGSLPFVASAGISYSPAQTGFHGALRYRHFAARVLDSFAQQEAGATSLVNLGLGYRWAQWSVGLDILNLFDSADHDIDYFYPSRLPSEADEGVEDLHFHPVEPRSLRIRLQASF</sequence>
<comment type="similarity">
    <text evidence="8 9">Belongs to the TonB-dependent receptor family.</text>
</comment>
<dbReference type="InterPro" id="IPR039426">
    <property type="entry name" value="TonB-dep_rcpt-like"/>
</dbReference>
<reference evidence="13 14" key="1">
    <citation type="submission" date="2023-07" db="EMBL/GenBank/DDBJ databases">
        <title>Sorghum-associated microbial communities from plants grown in Nebraska, USA.</title>
        <authorList>
            <person name="Schachtman D."/>
        </authorList>
    </citation>
    <scope>NUCLEOTIDE SEQUENCE [LARGE SCALE GENOMIC DNA]</scope>
    <source>
        <strain evidence="13 14">BE190</strain>
    </source>
</reference>
<name>A0ABU1UUF7_9GAMM</name>
<keyword evidence="6 8" id="KW-0472">Membrane</keyword>
<evidence type="ECO:0000256" key="7">
    <source>
        <dbReference type="ARBA" id="ARBA00023237"/>
    </source>
</evidence>
<dbReference type="Pfam" id="PF00593">
    <property type="entry name" value="TonB_dep_Rec_b-barrel"/>
    <property type="match status" value="1"/>
</dbReference>
<dbReference type="InterPro" id="IPR037066">
    <property type="entry name" value="Plug_dom_sf"/>
</dbReference>
<gene>
    <name evidence="13" type="ORF">J2X05_000811</name>
</gene>
<evidence type="ECO:0000256" key="9">
    <source>
        <dbReference type="RuleBase" id="RU003357"/>
    </source>
</evidence>
<evidence type="ECO:0000256" key="4">
    <source>
        <dbReference type="ARBA" id="ARBA00022692"/>
    </source>
</evidence>